<accession>A0ABT0AGG4</accession>
<gene>
    <name evidence="1" type="ORF">MTR65_16570</name>
</gene>
<sequence length="226" mass="25217">MASTPMPSDTIIAEAARRILKEQKGPIYLSRLGQDMRKEFGAAFKEALGNRSLGDFVVEHWGDQYEVWGKGPHKRVGVVGSAKDDTEPKPRQKFIDEVWEAFSSPISEGLTRWIDLGPPVAVSENRTKPNEQSIEIPSEFLILSSLPRQKASDTAASIRRWAKINNVSLDHLEEHEGPKATAFTGHHASAMDGVEVVRRMIALIPEGERSEYQLPLNLLGRLLLVR</sequence>
<reference evidence="1" key="1">
    <citation type="submission" date="2022-03" db="EMBL/GenBank/DDBJ databases">
        <title>Identification of a novel bacterium isolated from mangrove sediments.</title>
        <authorList>
            <person name="Pan X."/>
        </authorList>
    </citation>
    <scope>NUCLEOTIDE SEQUENCE</scope>
    <source>
        <strain evidence="1">B2637</strain>
    </source>
</reference>
<dbReference type="EMBL" id="JALHAT010000037">
    <property type="protein sequence ID" value="MCJ1962308.1"/>
    <property type="molecule type" value="Genomic_DNA"/>
</dbReference>
<protein>
    <submittedName>
        <fullName evidence="1">Uncharacterized protein</fullName>
    </submittedName>
</protein>
<keyword evidence="2" id="KW-1185">Reference proteome</keyword>
<proteinExistence type="predicted"/>
<dbReference type="RefSeq" id="WP_243802171.1">
    <property type="nucleotide sequence ID" value="NZ_JALHAT010000037.1"/>
</dbReference>
<evidence type="ECO:0000313" key="1">
    <source>
        <dbReference type="EMBL" id="MCJ1962308.1"/>
    </source>
</evidence>
<name>A0ABT0AGG4_9SPHN</name>
<comment type="caution">
    <text evidence="1">The sequence shown here is derived from an EMBL/GenBank/DDBJ whole genome shotgun (WGS) entry which is preliminary data.</text>
</comment>
<dbReference type="Proteomes" id="UP001162802">
    <property type="component" value="Unassembled WGS sequence"/>
</dbReference>
<organism evidence="1 2">
    <name type="scientific">Novosphingobium mangrovi</name>
    <name type="common">ex Hu et al. 2023</name>
    <dbReference type="NCBI Taxonomy" id="2930094"/>
    <lineage>
        <taxon>Bacteria</taxon>
        <taxon>Pseudomonadati</taxon>
        <taxon>Pseudomonadota</taxon>
        <taxon>Alphaproteobacteria</taxon>
        <taxon>Sphingomonadales</taxon>
        <taxon>Sphingomonadaceae</taxon>
        <taxon>Novosphingobium</taxon>
    </lineage>
</organism>
<evidence type="ECO:0000313" key="2">
    <source>
        <dbReference type="Proteomes" id="UP001162802"/>
    </source>
</evidence>